<evidence type="ECO:0000313" key="2">
    <source>
        <dbReference type="Proteomes" id="UP001320706"/>
    </source>
</evidence>
<evidence type="ECO:0000313" key="1">
    <source>
        <dbReference type="EMBL" id="KAK8202029.1"/>
    </source>
</evidence>
<comment type="caution">
    <text evidence="1">The sequence shown here is derived from an EMBL/GenBank/DDBJ whole genome shotgun (WGS) entry which is preliminary data.</text>
</comment>
<sequence length="968" mass="106955">MVASQRQNRRGHRGSRRRPGITVSGIPVRRLPLGTPQAKMSMEPASHINLIPASVMNVASRDNISKGNTSALYMPSSPGPLPAEASARENLRPSAPLTHNHRPSEELSMTELAAAKLERQNKHINDTEPSLLSGLLKSKSTSPSKTSKSWKPFDFTQDTSDDTESVTATEQSRSNSALDVHAREFRPSSAFDLISPAMSRQNSHTTADAGHGFQLVTGRNQKASTARPTGLNAYEVKAEDKPATVTAPFNKREVNDVFGNDLPTPDILASEPGEKEGQVKFIIHPNGDVSAQQWSAAQFQWHNIGQYSNIRKRTEGQLASDRLKGQTESQTLQQNTLVYFRALGKQREAAVMGLPFGAKEIQSCLPHVSVEQNVNSAPFQSSPPEKIFTTAATDPVHTSKQESELLRRPWMYDTSHAAPMSSPFNSTPSLFGHRNKSTGTVESSEKRSLLNSLAFGSLPAVSTSQPFVTQRVGTAQPPSADVRPTTATLPATVITGFHNPISFDDSDSEDDVYLRGLQSSVNNPAEHRYVGGTPRDGVEEELMQQLHNQERYINNIRSNSVLGRSGHTAPPSQVQGTEHDSDASLLRRNAMKDYLNRVANISDRQTACDNPLIEDNLGTMRQTREQEGDRNGWRSPPPTAVGEYTHSIESYLQSMMTQLPAQQERDSRLFEELDRGRKTSNVATARTVLHDPLRHSAAKSVPEAVLRSSLSRTAGLPVVGVSQQANSGIVSPPRLRGGHIMRQDSNTTDLSVSEPESGWRDRLVKVVTFNNPQPTNEQSALRSEPTRQDWHGPFFTDTHPQAANEKDYDDELRDWYYGGNTIERQDEFFRRIKDAHYQTPALNTPSKLPRASVGTIGRSSTTTTSMPHKSQASVPDFNEDMTRLLIPVLENLSSYVQGPPEKRHGYFARYAPPPEWCIDKTVGGNQSFFGEEWGKPPARIGRDSRYRPLAFEGRFGGFEMGGGFRFGR</sequence>
<accession>A0ACC3S8A7</accession>
<protein>
    <submittedName>
        <fullName evidence="1">Uncharacterized protein</fullName>
    </submittedName>
</protein>
<dbReference type="Proteomes" id="UP001320706">
    <property type="component" value="Unassembled WGS sequence"/>
</dbReference>
<keyword evidence="2" id="KW-1185">Reference proteome</keyword>
<proteinExistence type="predicted"/>
<dbReference type="EMBL" id="JAMKPW020000033">
    <property type="protein sequence ID" value="KAK8202029.1"/>
    <property type="molecule type" value="Genomic_DNA"/>
</dbReference>
<organism evidence="1 2">
    <name type="scientific">Zalaria obscura</name>
    <dbReference type="NCBI Taxonomy" id="2024903"/>
    <lineage>
        <taxon>Eukaryota</taxon>
        <taxon>Fungi</taxon>
        <taxon>Dikarya</taxon>
        <taxon>Ascomycota</taxon>
        <taxon>Pezizomycotina</taxon>
        <taxon>Dothideomycetes</taxon>
        <taxon>Dothideomycetidae</taxon>
        <taxon>Dothideales</taxon>
        <taxon>Zalariaceae</taxon>
        <taxon>Zalaria</taxon>
    </lineage>
</organism>
<name>A0ACC3S8A7_9PEZI</name>
<gene>
    <name evidence="1" type="ORF">M8818_005554</name>
</gene>
<reference evidence="1" key="1">
    <citation type="submission" date="2024-02" db="EMBL/GenBank/DDBJ databases">
        <title>Metagenome Assembled Genome of Zalaria obscura JY119.</title>
        <authorList>
            <person name="Vighnesh L."/>
            <person name="Jagadeeshwari U."/>
            <person name="Venkata Ramana C."/>
            <person name="Sasikala C."/>
        </authorList>
    </citation>
    <scope>NUCLEOTIDE SEQUENCE</scope>
    <source>
        <strain evidence="1">JY119</strain>
    </source>
</reference>